<feature type="signal peptide" evidence="1">
    <location>
        <begin position="1"/>
        <end position="23"/>
    </location>
</feature>
<sequence>MKFRTTLPALLCALLFHAGMAQAEPSQEITEAEKQLFMNDQLSSLKAPTTLSYSFKRTGTQEVPFQDTVEVRISEDKGTRKVSTSCLSGTRKTEIPEIDSAQSNPALMCFLERDIREMERLTGGKSNYFRKRIRLALSEGPKGTPIKVSFNGKTVDAKEYRITPYTDDPNKQKFPKYLGKTYIFVLSDAVPGGLYRVDTVVPDSGKDGKSALIDEDMVLASVSAKN</sequence>
<dbReference type="AlphaFoldDB" id="F5RHT6"/>
<organism evidence="2 3">
    <name type="scientific">Methyloversatilis universalis (strain ATCC BAA-1314 / DSM 25237 / JCM 13912 / CCUG 52030 / FAM5)</name>
    <dbReference type="NCBI Taxonomy" id="1000565"/>
    <lineage>
        <taxon>Bacteria</taxon>
        <taxon>Pseudomonadati</taxon>
        <taxon>Pseudomonadota</taxon>
        <taxon>Betaproteobacteria</taxon>
        <taxon>Nitrosomonadales</taxon>
        <taxon>Sterolibacteriaceae</taxon>
        <taxon>Methyloversatilis</taxon>
    </lineage>
</organism>
<evidence type="ECO:0000313" key="3">
    <source>
        <dbReference type="Proteomes" id="UP000005019"/>
    </source>
</evidence>
<gene>
    <name evidence="2" type="ORF">METUNv1_03884</name>
</gene>
<keyword evidence="3" id="KW-1185">Reference proteome</keyword>
<keyword evidence="1" id="KW-0732">Signal</keyword>
<evidence type="ECO:0000313" key="2">
    <source>
        <dbReference type="EMBL" id="EGK69918.1"/>
    </source>
</evidence>
<proteinExistence type="predicted"/>
<dbReference type="EMBL" id="AFHG01000059">
    <property type="protein sequence ID" value="EGK69918.1"/>
    <property type="molecule type" value="Genomic_DNA"/>
</dbReference>
<name>F5RHT6_METUF</name>
<evidence type="ECO:0000256" key="1">
    <source>
        <dbReference type="SAM" id="SignalP"/>
    </source>
</evidence>
<accession>F5RHT6</accession>
<protein>
    <recommendedName>
        <fullName evidence="4">Secreted protein</fullName>
    </recommendedName>
</protein>
<reference evidence="2 3" key="1">
    <citation type="journal article" date="2011" name="J. Bacteriol.">
        <title>Genome sequence of Methyloversatilis universalis FAM5T, a methylotrophic representative of the order Rhodocyclales.</title>
        <authorList>
            <person name="Kittichotirat W."/>
            <person name="Good N.M."/>
            <person name="Hall R."/>
            <person name="Bringel F."/>
            <person name="Lajus A."/>
            <person name="Medigue C."/>
            <person name="Smalley N.E."/>
            <person name="Beck D."/>
            <person name="Bumgarner R."/>
            <person name="Vuilleumier S."/>
            <person name="Kalyuzhnaya M.G."/>
        </authorList>
    </citation>
    <scope>NUCLEOTIDE SEQUENCE [LARGE SCALE GENOMIC DNA]</scope>
    <source>
        <strain evidence="3">ATCC BAA-1314 / JCM 13912 / FAM5</strain>
    </source>
</reference>
<dbReference type="STRING" id="1000565.METUNv1_03884"/>
<dbReference type="eggNOG" id="ENOG5032R98">
    <property type="taxonomic scope" value="Bacteria"/>
</dbReference>
<comment type="caution">
    <text evidence="2">The sequence shown here is derived from an EMBL/GenBank/DDBJ whole genome shotgun (WGS) entry which is preliminary data.</text>
</comment>
<evidence type="ECO:0008006" key="4">
    <source>
        <dbReference type="Google" id="ProtNLM"/>
    </source>
</evidence>
<feature type="chain" id="PRO_5003331655" description="Secreted protein" evidence="1">
    <location>
        <begin position="24"/>
        <end position="226"/>
    </location>
</feature>
<dbReference type="RefSeq" id="WP_008064608.1">
    <property type="nucleotide sequence ID" value="NZ_AFHG01000059.1"/>
</dbReference>
<dbReference type="OrthoDB" id="8559287at2"/>
<dbReference type="Proteomes" id="UP000005019">
    <property type="component" value="Unassembled WGS sequence"/>
</dbReference>